<name>A0A8J7V422_9PROT</name>
<dbReference type="Pfam" id="PF05711">
    <property type="entry name" value="TylF"/>
    <property type="match status" value="1"/>
</dbReference>
<dbReference type="AlphaFoldDB" id="A0A8J7V422"/>
<dbReference type="PANTHER" id="PTHR40036:SF1">
    <property type="entry name" value="MACROCIN O-METHYLTRANSFERASE"/>
    <property type="match status" value="1"/>
</dbReference>
<dbReference type="InterPro" id="IPR008884">
    <property type="entry name" value="TylF_MeTrfase"/>
</dbReference>
<evidence type="ECO:0000313" key="2">
    <source>
        <dbReference type="Proteomes" id="UP000672602"/>
    </source>
</evidence>
<dbReference type="PANTHER" id="PTHR40036">
    <property type="entry name" value="MACROCIN O-METHYLTRANSFERASE"/>
    <property type="match status" value="1"/>
</dbReference>
<comment type="caution">
    <text evidence="1">The sequence shown here is derived from an EMBL/GenBank/DDBJ whole genome shotgun (WGS) entry which is preliminary data.</text>
</comment>
<dbReference type="GO" id="GO:0032259">
    <property type="term" value="P:methylation"/>
    <property type="evidence" value="ECO:0007669"/>
    <property type="project" value="UniProtKB-KW"/>
</dbReference>
<dbReference type="EMBL" id="JAGMWN010000012">
    <property type="protein sequence ID" value="MBP5858896.1"/>
    <property type="molecule type" value="Genomic_DNA"/>
</dbReference>
<dbReference type="RefSeq" id="WP_210683487.1">
    <property type="nucleotide sequence ID" value="NZ_JAGMWN010000012.1"/>
</dbReference>
<dbReference type="SUPFAM" id="SSF53335">
    <property type="entry name" value="S-adenosyl-L-methionine-dependent methyltransferases"/>
    <property type="match status" value="1"/>
</dbReference>
<organism evidence="1 2">
    <name type="scientific">Marivibrio halodurans</name>
    <dbReference type="NCBI Taxonomy" id="2039722"/>
    <lineage>
        <taxon>Bacteria</taxon>
        <taxon>Pseudomonadati</taxon>
        <taxon>Pseudomonadota</taxon>
        <taxon>Alphaproteobacteria</taxon>
        <taxon>Rhodospirillales</taxon>
        <taxon>Rhodospirillaceae</taxon>
        <taxon>Marivibrio</taxon>
    </lineage>
</organism>
<protein>
    <submittedName>
        <fullName evidence="1">Class I SAM-dependent methyltransferase</fullName>
        <ecNumber evidence="1">2.1.1.-</ecNumber>
    </submittedName>
</protein>
<dbReference type="GO" id="GO:0008168">
    <property type="term" value="F:methyltransferase activity"/>
    <property type="evidence" value="ECO:0007669"/>
    <property type="project" value="UniProtKB-KW"/>
</dbReference>
<keyword evidence="1" id="KW-0489">Methyltransferase</keyword>
<gene>
    <name evidence="1" type="ORF">KAJ83_17890</name>
</gene>
<keyword evidence="2" id="KW-1185">Reference proteome</keyword>
<accession>A0A8J7V422</accession>
<sequence length="201" mass="22716">MVPRRRYVANIELCEQALARTPALSDGAYVECGTWRGGMSFGIATALPALSALYFFDSFQGLPPTTERDGERAREIEAGEGFWHDNNTASETEFRENIRRFGLEPRTRGIHQGWFSDTLPGFVPDRPIAILRMDGDWYDSTMTILDALYDHVAPGGLILIDDYYDWEGCSRAVHDFLAKRGLPDHIRQHPDCPVAYILKGF</sequence>
<dbReference type="Proteomes" id="UP000672602">
    <property type="component" value="Unassembled WGS sequence"/>
</dbReference>
<evidence type="ECO:0000313" key="1">
    <source>
        <dbReference type="EMBL" id="MBP5858896.1"/>
    </source>
</evidence>
<reference evidence="1" key="1">
    <citation type="submission" date="2021-04" db="EMBL/GenBank/DDBJ databases">
        <authorList>
            <person name="Zhang D.-C."/>
        </authorList>
    </citation>
    <scope>NUCLEOTIDE SEQUENCE</scope>
    <source>
        <strain evidence="1">CGMCC 1.15697</strain>
    </source>
</reference>
<dbReference type="EC" id="2.1.1.-" evidence="1"/>
<proteinExistence type="predicted"/>
<dbReference type="InterPro" id="IPR029063">
    <property type="entry name" value="SAM-dependent_MTases_sf"/>
</dbReference>
<dbReference type="Gene3D" id="3.40.50.150">
    <property type="entry name" value="Vaccinia Virus protein VP39"/>
    <property type="match status" value="1"/>
</dbReference>
<keyword evidence="1" id="KW-0808">Transferase</keyword>